<evidence type="ECO:0000313" key="1">
    <source>
        <dbReference type="EMBL" id="KHF42366.1"/>
    </source>
</evidence>
<accession>A0A837D9B2</accession>
<dbReference type="EMBL" id="JRZE01000006">
    <property type="protein sequence ID" value="KHF42366.1"/>
    <property type="molecule type" value="Genomic_DNA"/>
</dbReference>
<name>A0A837D9B2_9PSEU</name>
<dbReference type="Proteomes" id="UP000030848">
    <property type="component" value="Unassembled WGS sequence"/>
</dbReference>
<protein>
    <submittedName>
        <fullName evidence="1">Uncharacterized protein</fullName>
    </submittedName>
</protein>
<proteinExistence type="predicted"/>
<sequence>MPDAGHPAIGLGVDILKRQSTELDSPWIFLPPREPREILTIRGRVFVKLLPEQGSRAQIRMISVITL</sequence>
<dbReference type="AlphaFoldDB" id="A0A837D9B2"/>
<reference evidence="1 2" key="1">
    <citation type="submission" date="2014-10" db="EMBL/GenBank/DDBJ databases">
        <title>Genome sequence of Micropolyspora internatus JCM3315.</title>
        <authorList>
            <person name="Shin S.-K."/>
            <person name="Yi H."/>
        </authorList>
    </citation>
    <scope>NUCLEOTIDE SEQUENCE [LARGE SCALE GENOMIC DNA]</scope>
    <source>
        <strain evidence="1 2">JCM 3315</strain>
    </source>
</reference>
<evidence type="ECO:0000313" key="2">
    <source>
        <dbReference type="Proteomes" id="UP000030848"/>
    </source>
</evidence>
<comment type="caution">
    <text evidence="1">The sequence shown here is derived from an EMBL/GenBank/DDBJ whole genome shotgun (WGS) entry which is preliminary data.</text>
</comment>
<organism evidence="1 2">
    <name type="scientific">Saccharomonospora viridis</name>
    <dbReference type="NCBI Taxonomy" id="1852"/>
    <lineage>
        <taxon>Bacteria</taxon>
        <taxon>Bacillati</taxon>
        <taxon>Actinomycetota</taxon>
        <taxon>Actinomycetes</taxon>
        <taxon>Pseudonocardiales</taxon>
        <taxon>Pseudonocardiaceae</taxon>
        <taxon>Saccharomonospora</taxon>
    </lineage>
</organism>
<gene>
    <name evidence="1" type="ORF">MINT15_25680</name>
</gene>